<dbReference type="EMBL" id="LR796453">
    <property type="protein sequence ID" value="CAB4145906.1"/>
    <property type="molecule type" value="Genomic_DNA"/>
</dbReference>
<dbReference type="InterPro" id="IPR001525">
    <property type="entry name" value="C5_MeTfrase"/>
</dbReference>
<dbReference type="EMBL" id="LR796931">
    <property type="protein sequence ID" value="CAB4176032.1"/>
    <property type="molecule type" value="Genomic_DNA"/>
</dbReference>
<gene>
    <name evidence="13" type="ORF">UFOVP1219_25</name>
    <name evidence="14" type="ORF">UFOVP1671_74</name>
    <name evidence="15" type="ORF">UFOVP358_33</name>
    <name evidence="11" type="ORF">UFOVP476_71</name>
    <name evidence="12" type="ORF">UFOVP986_4</name>
</gene>
<dbReference type="GO" id="GO:0032259">
    <property type="term" value="P:methylation"/>
    <property type="evidence" value="ECO:0007669"/>
    <property type="project" value="UniProtKB-KW"/>
</dbReference>
<reference evidence="13" key="1">
    <citation type="submission" date="2020-05" db="EMBL/GenBank/DDBJ databases">
        <authorList>
            <person name="Chiriac C."/>
            <person name="Salcher M."/>
            <person name="Ghai R."/>
            <person name="Kavagutti S V."/>
        </authorList>
    </citation>
    <scope>NUCLEOTIDE SEQUENCE</scope>
</reference>
<dbReference type="Gene3D" id="3.40.50.150">
    <property type="entry name" value="Vaccinia Virus protein VP39"/>
    <property type="match status" value="1"/>
</dbReference>
<dbReference type="Gene3D" id="3.90.120.10">
    <property type="entry name" value="DNA Methylase, subunit A, domain 2"/>
    <property type="match status" value="1"/>
</dbReference>
<keyword evidence="3 7" id="KW-0808">Transferase</keyword>
<keyword evidence="1 7" id="KW-0489">Methyltransferase</keyword>
<dbReference type="GO" id="GO:0052170">
    <property type="term" value="P:symbiont-mediated suppression of host innate immune response"/>
    <property type="evidence" value="ECO:0007669"/>
    <property type="project" value="UniProtKB-KW"/>
</dbReference>
<evidence type="ECO:0000256" key="2">
    <source>
        <dbReference type="ARBA" id="ARBA00022632"/>
    </source>
</evidence>
<dbReference type="EMBL" id="LR797535">
    <property type="protein sequence ID" value="CAB4223437.1"/>
    <property type="molecule type" value="Genomic_DNA"/>
</dbReference>
<sequence>MNKPTYGSLFSGVGGMDLGFDKYFDPVFQVEWDKHCQSVLRRHWPTVPKWSDVQDVHGGEIPPCDVLTFGSPCQDLSTAGKRAGLEDSARSSMFFQATRIIKEMQDATRESATGTLPRVVVWENVCGALTSNNGQDFGKVLDTLAELGAVEIQWSVLNAVHFGVPQRRRRIFVVAIYDPDLAARCPESLLPVHQGSRGDYAKSQQQRQSSSTETSSSVEDPSGTSVGALTCSDLVKGQTNHQSIDNGLLQVEQTIFAEGSFAQYREDQVGMIRAQGGTQGGGSENIVLEAPYLFDAKRNESVRISDISPTLTSNMGTGGNNVPMLAEPLTYDGLNQTLDDSGIHRTLRIGRDSSDFVAQPIYSFDTQFGSNAAVFEDLSPTLKASQQSPSISSPGVAIRRLTPMECERLMGWPDDHTKWTAAGNKQTDSHRYKQCGNGVVTPVAEWIAKHIKQLFQPTTTGEPK</sequence>
<dbReference type="PROSITE" id="PS51679">
    <property type="entry name" value="SAM_MT_C5"/>
    <property type="match status" value="1"/>
</dbReference>
<evidence type="ECO:0000313" key="13">
    <source>
        <dbReference type="EMBL" id="CAB4191107.1"/>
    </source>
</evidence>
<dbReference type="PANTHER" id="PTHR46098:SF1">
    <property type="entry name" value="TRNA (CYTOSINE(38)-C(5))-METHYLTRANSFERASE"/>
    <property type="match status" value="1"/>
</dbReference>
<dbReference type="PROSITE" id="PS00094">
    <property type="entry name" value="C5_MTASE_1"/>
    <property type="match status" value="1"/>
</dbReference>
<dbReference type="PRINTS" id="PR00105">
    <property type="entry name" value="C5METTRFRASE"/>
</dbReference>
<keyword evidence="2" id="KW-0945">Host-virus interaction</keyword>
<evidence type="ECO:0000256" key="8">
    <source>
        <dbReference type="RuleBase" id="RU000416"/>
    </source>
</evidence>
<evidence type="ECO:0000256" key="5">
    <source>
        <dbReference type="ARBA" id="ARBA00023280"/>
    </source>
</evidence>
<dbReference type="GO" id="GO:0003886">
    <property type="term" value="F:DNA (cytosine-5-)-methyltransferase activity"/>
    <property type="evidence" value="ECO:0007669"/>
    <property type="project" value="UniProtKB-EC"/>
</dbReference>
<protein>
    <recommendedName>
        <fullName evidence="9">Cytosine-specific methyltransferase</fullName>
        <ecNumber evidence="9">2.1.1.37</ecNumber>
    </recommendedName>
</protein>
<dbReference type="InterPro" id="IPR029063">
    <property type="entry name" value="SAM-dependent_MTases_sf"/>
</dbReference>
<dbReference type="InterPro" id="IPR018117">
    <property type="entry name" value="C5_DNA_meth_AS"/>
</dbReference>
<comment type="similarity">
    <text evidence="7 8">Belongs to the class I-like SAM-binding methyltransferase superfamily. C5-methyltransferase family.</text>
</comment>
<dbReference type="GO" id="GO:0099018">
    <property type="term" value="P:symbiont-mediated evasion of host restriction-modification system"/>
    <property type="evidence" value="ECO:0007669"/>
    <property type="project" value="UniProtKB-KW"/>
</dbReference>
<dbReference type="Pfam" id="PF00145">
    <property type="entry name" value="DNA_methylase"/>
    <property type="match status" value="1"/>
</dbReference>
<dbReference type="SUPFAM" id="SSF53335">
    <property type="entry name" value="S-adenosyl-L-methionine-dependent methyltransferases"/>
    <property type="match status" value="1"/>
</dbReference>
<dbReference type="InterPro" id="IPR050750">
    <property type="entry name" value="C5-MTase"/>
</dbReference>
<accession>A0A6J5R9Q6</accession>
<proteinExistence type="inferred from homology"/>
<evidence type="ECO:0000313" key="14">
    <source>
        <dbReference type="EMBL" id="CAB4223437.1"/>
    </source>
</evidence>
<feature type="region of interest" description="Disordered" evidence="10">
    <location>
        <begin position="194"/>
        <end position="223"/>
    </location>
</feature>
<evidence type="ECO:0000313" key="11">
    <source>
        <dbReference type="EMBL" id="CAB4145906.1"/>
    </source>
</evidence>
<keyword evidence="5" id="KW-0899">Viral immunoevasion</keyword>
<dbReference type="EC" id="2.1.1.37" evidence="9"/>
<comment type="catalytic activity">
    <reaction evidence="9">
        <text>a 2'-deoxycytidine in DNA + S-adenosyl-L-methionine = a 5-methyl-2'-deoxycytidine in DNA + S-adenosyl-L-homocysteine + H(+)</text>
        <dbReference type="Rhea" id="RHEA:13681"/>
        <dbReference type="Rhea" id="RHEA-COMP:11369"/>
        <dbReference type="Rhea" id="RHEA-COMP:11370"/>
        <dbReference type="ChEBI" id="CHEBI:15378"/>
        <dbReference type="ChEBI" id="CHEBI:57856"/>
        <dbReference type="ChEBI" id="CHEBI:59789"/>
        <dbReference type="ChEBI" id="CHEBI:85452"/>
        <dbReference type="ChEBI" id="CHEBI:85454"/>
        <dbReference type="EC" id="2.1.1.37"/>
    </reaction>
</comment>
<evidence type="ECO:0000256" key="4">
    <source>
        <dbReference type="ARBA" id="ARBA00022691"/>
    </source>
</evidence>
<evidence type="ECO:0000313" key="15">
    <source>
        <dbReference type="EMBL" id="CAB5220513.1"/>
    </source>
</evidence>
<organism evidence="13">
    <name type="scientific">uncultured Caudovirales phage</name>
    <dbReference type="NCBI Taxonomy" id="2100421"/>
    <lineage>
        <taxon>Viruses</taxon>
        <taxon>Duplodnaviria</taxon>
        <taxon>Heunggongvirae</taxon>
        <taxon>Uroviricota</taxon>
        <taxon>Caudoviricetes</taxon>
        <taxon>Peduoviridae</taxon>
        <taxon>Maltschvirus</taxon>
        <taxon>Maltschvirus maltsch</taxon>
    </lineage>
</organism>
<evidence type="ECO:0000256" key="3">
    <source>
        <dbReference type="ARBA" id="ARBA00022679"/>
    </source>
</evidence>
<evidence type="ECO:0000256" key="7">
    <source>
        <dbReference type="PROSITE-ProRule" id="PRU01016"/>
    </source>
</evidence>
<evidence type="ECO:0000256" key="10">
    <source>
        <dbReference type="SAM" id="MobiDB-lite"/>
    </source>
</evidence>
<dbReference type="EMBL" id="LR797169">
    <property type="protein sequence ID" value="CAB4191107.1"/>
    <property type="molecule type" value="Genomic_DNA"/>
</dbReference>
<evidence type="ECO:0000256" key="9">
    <source>
        <dbReference type="RuleBase" id="RU000417"/>
    </source>
</evidence>
<dbReference type="PANTHER" id="PTHR46098">
    <property type="entry name" value="TRNA (CYTOSINE(38)-C(5))-METHYLTRANSFERASE"/>
    <property type="match status" value="1"/>
</dbReference>
<dbReference type="EMBL" id="LR798290">
    <property type="protein sequence ID" value="CAB5220513.1"/>
    <property type="molecule type" value="Genomic_DNA"/>
</dbReference>
<evidence type="ECO:0000256" key="6">
    <source>
        <dbReference type="ARBA" id="ARBA00033479"/>
    </source>
</evidence>
<feature type="compositionally biased region" description="Low complexity" evidence="10">
    <location>
        <begin position="203"/>
        <end position="217"/>
    </location>
</feature>
<keyword evidence="2" id="KW-1090">Inhibition of host innate immune response by virus</keyword>
<keyword evidence="6" id="KW-1258">Restriction-modification system evasion by virus</keyword>
<feature type="active site" evidence="7">
    <location>
        <position position="73"/>
    </location>
</feature>
<keyword evidence="4 7" id="KW-0949">S-adenosyl-L-methionine</keyword>
<name>A0A6J5R9Q6_9CAUD</name>
<evidence type="ECO:0000313" key="12">
    <source>
        <dbReference type="EMBL" id="CAB4176032.1"/>
    </source>
</evidence>
<evidence type="ECO:0000256" key="1">
    <source>
        <dbReference type="ARBA" id="ARBA00022603"/>
    </source>
</evidence>
<dbReference type="NCBIfam" id="TIGR00675">
    <property type="entry name" value="dcm"/>
    <property type="match status" value="1"/>
</dbReference>